<name>A0ABW2DLZ9_9BACT</name>
<dbReference type="RefSeq" id="WP_153042294.1">
    <property type="nucleotide sequence ID" value="NZ_JBHSYQ010000008.1"/>
</dbReference>
<sequence length="131" mass="15102">MSAWSRSHGEGGLVEPWICWGFKIREREKGGMGYLVLVVRENIQQRQVVKRKQGQKSSLDPSANAQDDRKRVRSGMRGPAGVNIPLRPLQRGSIWKRFLIIVFSACFSEKTPKTEQLKPLLTTFRQEEFHH</sequence>
<feature type="region of interest" description="Disordered" evidence="1">
    <location>
        <begin position="48"/>
        <end position="79"/>
    </location>
</feature>
<accession>A0ABW2DLZ9</accession>
<evidence type="ECO:0000313" key="2">
    <source>
        <dbReference type="EMBL" id="MFC6998857.1"/>
    </source>
</evidence>
<keyword evidence="3" id="KW-1185">Reference proteome</keyword>
<protein>
    <submittedName>
        <fullName evidence="2">Uncharacterized protein</fullName>
    </submittedName>
</protein>
<proteinExistence type="predicted"/>
<comment type="caution">
    <text evidence="2">The sequence shown here is derived from an EMBL/GenBank/DDBJ whole genome shotgun (WGS) entry which is preliminary data.</text>
</comment>
<evidence type="ECO:0000313" key="3">
    <source>
        <dbReference type="Proteomes" id="UP001596405"/>
    </source>
</evidence>
<dbReference type="Proteomes" id="UP001596405">
    <property type="component" value="Unassembled WGS sequence"/>
</dbReference>
<gene>
    <name evidence="2" type="ORF">ACFQHR_14565</name>
</gene>
<reference evidence="3" key="1">
    <citation type="journal article" date="2019" name="Int. J. Syst. Evol. Microbiol.">
        <title>The Global Catalogue of Microorganisms (GCM) 10K type strain sequencing project: providing services to taxonomists for standard genome sequencing and annotation.</title>
        <authorList>
            <consortium name="The Broad Institute Genomics Platform"/>
            <consortium name="The Broad Institute Genome Sequencing Center for Infectious Disease"/>
            <person name="Wu L."/>
            <person name="Ma J."/>
        </authorList>
    </citation>
    <scope>NUCLEOTIDE SEQUENCE [LARGE SCALE GENOMIC DNA]</scope>
    <source>
        <strain evidence="3">CGMCC 4.7393</strain>
    </source>
</reference>
<evidence type="ECO:0000256" key="1">
    <source>
        <dbReference type="SAM" id="MobiDB-lite"/>
    </source>
</evidence>
<dbReference type="EMBL" id="JBHSYQ010000008">
    <property type="protein sequence ID" value="MFC6998857.1"/>
    <property type="molecule type" value="Genomic_DNA"/>
</dbReference>
<organism evidence="2 3">
    <name type="scientific">Rufibacter roseus</name>
    <dbReference type="NCBI Taxonomy" id="1567108"/>
    <lineage>
        <taxon>Bacteria</taxon>
        <taxon>Pseudomonadati</taxon>
        <taxon>Bacteroidota</taxon>
        <taxon>Cytophagia</taxon>
        <taxon>Cytophagales</taxon>
        <taxon>Hymenobacteraceae</taxon>
        <taxon>Rufibacter</taxon>
    </lineage>
</organism>